<dbReference type="Pfam" id="PF00892">
    <property type="entry name" value="EamA"/>
    <property type="match status" value="2"/>
</dbReference>
<feature type="domain" description="EamA" evidence="8">
    <location>
        <begin position="151"/>
        <end position="283"/>
    </location>
</feature>
<feature type="transmembrane region" description="Helical" evidence="7">
    <location>
        <begin position="242"/>
        <end position="261"/>
    </location>
</feature>
<keyword evidence="10" id="KW-1185">Reference proteome</keyword>
<feature type="transmembrane region" description="Helical" evidence="7">
    <location>
        <begin position="149"/>
        <end position="168"/>
    </location>
</feature>
<evidence type="ECO:0000256" key="6">
    <source>
        <dbReference type="SAM" id="MobiDB-lite"/>
    </source>
</evidence>
<comment type="similarity">
    <text evidence="2">Belongs to the EamA transporter family.</text>
</comment>
<dbReference type="InterPro" id="IPR050638">
    <property type="entry name" value="AA-Vitamin_Transporters"/>
</dbReference>
<dbReference type="PANTHER" id="PTHR32322">
    <property type="entry name" value="INNER MEMBRANE TRANSPORTER"/>
    <property type="match status" value="1"/>
</dbReference>
<evidence type="ECO:0000259" key="8">
    <source>
        <dbReference type="Pfam" id="PF00892"/>
    </source>
</evidence>
<evidence type="ECO:0000256" key="1">
    <source>
        <dbReference type="ARBA" id="ARBA00004141"/>
    </source>
</evidence>
<keyword evidence="4 7" id="KW-1133">Transmembrane helix</keyword>
<evidence type="ECO:0000256" key="5">
    <source>
        <dbReference type="ARBA" id="ARBA00023136"/>
    </source>
</evidence>
<evidence type="ECO:0000256" key="4">
    <source>
        <dbReference type="ARBA" id="ARBA00022989"/>
    </source>
</evidence>
<name>A0ABY6MVM6_9BURK</name>
<feature type="transmembrane region" description="Helical" evidence="7">
    <location>
        <begin position="33"/>
        <end position="55"/>
    </location>
</feature>
<evidence type="ECO:0000256" key="2">
    <source>
        <dbReference type="ARBA" id="ARBA00007362"/>
    </source>
</evidence>
<dbReference type="InterPro" id="IPR000620">
    <property type="entry name" value="EamA_dom"/>
</dbReference>
<dbReference type="SUPFAM" id="SSF103481">
    <property type="entry name" value="Multidrug resistance efflux transporter EmrE"/>
    <property type="match status" value="2"/>
</dbReference>
<proteinExistence type="inferred from homology"/>
<organism evidence="9 10">
    <name type="scientific">Caldimonas aquatica</name>
    <dbReference type="NCBI Taxonomy" id="376175"/>
    <lineage>
        <taxon>Bacteria</taxon>
        <taxon>Pseudomonadati</taxon>
        <taxon>Pseudomonadota</taxon>
        <taxon>Betaproteobacteria</taxon>
        <taxon>Burkholderiales</taxon>
        <taxon>Sphaerotilaceae</taxon>
        <taxon>Caldimonas</taxon>
    </lineage>
</organism>
<feature type="transmembrane region" description="Helical" evidence="7">
    <location>
        <begin position="267"/>
        <end position="287"/>
    </location>
</feature>
<reference evidence="9" key="1">
    <citation type="submission" date="2022-10" db="EMBL/GenBank/DDBJ databases">
        <title>Complete genome sequence of Schlegelella aquatica LMG 23380.</title>
        <authorList>
            <person name="Musilova J."/>
            <person name="Kourilova X."/>
            <person name="Bezdicek M."/>
            <person name="Hermankova K."/>
            <person name="Obruca S."/>
            <person name="Sedlar K."/>
        </authorList>
    </citation>
    <scope>NUCLEOTIDE SEQUENCE</scope>
    <source>
        <strain evidence="9">LMG 23380</strain>
    </source>
</reference>
<feature type="transmembrane region" description="Helical" evidence="7">
    <location>
        <begin position="7"/>
        <end position="27"/>
    </location>
</feature>
<evidence type="ECO:0000313" key="9">
    <source>
        <dbReference type="EMBL" id="UZD56050.1"/>
    </source>
</evidence>
<dbReference type="InterPro" id="IPR037185">
    <property type="entry name" value="EmrE-like"/>
</dbReference>
<feature type="compositionally biased region" description="Polar residues" evidence="6">
    <location>
        <begin position="297"/>
        <end position="309"/>
    </location>
</feature>
<evidence type="ECO:0000313" key="10">
    <source>
        <dbReference type="Proteomes" id="UP001163266"/>
    </source>
</evidence>
<feature type="transmembrane region" description="Helical" evidence="7">
    <location>
        <begin position="67"/>
        <end position="89"/>
    </location>
</feature>
<feature type="domain" description="EamA" evidence="8">
    <location>
        <begin position="9"/>
        <end position="135"/>
    </location>
</feature>
<accession>A0ABY6MVM6</accession>
<evidence type="ECO:0000256" key="3">
    <source>
        <dbReference type="ARBA" id="ARBA00022692"/>
    </source>
</evidence>
<feature type="region of interest" description="Disordered" evidence="6">
    <location>
        <begin position="289"/>
        <end position="309"/>
    </location>
</feature>
<gene>
    <name evidence="9" type="ORF">OMP39_05590</name>
</gene>
<keyword evidence="5 7" id="KW-0472">Membrane</keyword>
<dbReference type="Proteomes" id="UP001163266">
    <property type="component" value="Chromosome"/>
</dbReference>
<feature type="transmembrane region" description="Helical" evidence="7">
    <location>
        <begin position="212"/>
        <end position="230"/>
    </location>
</feature>
<keyword evidence="3 7" id="KW-0812">Transmembrane</keyword>
<dbReference type="EMBL" id="CP110257">
    <property type="protein sequence ID" value="UZD56050.1"/>
    <property type="molecule type" value="Genomic_DNA"/>
</dbReference>
<feature type="transmembrane region" description="Helical" evidence="7">
    <location>
        <begin position="180"/>
        <end position="200"/>
    </location>
</feature>
<comment type="subcellular location">
    <subcellularLocation>
        <location evidence="1">Membrane</location>
        <topology evidence="1">Multi-pass membrane protein</topology>
    </subcellularLocation>
</comment>
<dbReference type="RefSeq" id="WP_264893833.1">
    <property type="nucleotide sequence ID" value="NZ_CP110257.1"/>
</dbReference>
<protein>
    <submittedName>
        <fullName evidence="9">DMT family transporter</fullName>
    </submittedName>
</protein>
<dbReference type="PANTHER" id="PTHR32322:SF2">
    <property type="entry name" value="EAMA DOMAIN-CONTAINING PROTEIN"/>
    <property type="match status" value="1"/>
</dbReference>
<feature type="transmembrane region" description="Helical" evidence="7">
    <location>
        <begin position="120"/>
        <end position="137"/>
    </location>
</feature>
<feature type="transmembrane region" description="Helical" evidence="7">
    <location>
        <begin position="95"/>
        <end position="113"/>
    </location>
</feature>
<sequence length="309" mass="32565">MKTSDLLDLLLLAAIWGASFLFMRVGAPEFGPVTLSAVRVAGAAAFLLPIAWWHGHAGPLWRHRGRLLVAGMLTSGLPFLCFSFAALSISAGLSSIFNATTPLFGALIAWGWLGDRPGRWKGTGLVIGFAGVLWLAWDKASFKPEAASTGWAVVACLAATLCYGVAASYTKRYLSGVPSLAVAAGTQLGAASMLALPGWWWRPESLPSPTAWAATLALALLCTGVAYILYFRLITRIGPANAIAVTFLIPAFAVLWGWWWLGERITGAMLAGAGVIFVGTALATGVWPRAPSRPAHTASSRVSSPSQGR</sequence>
<evidence type="ECO:0000256" key="7">
    <source>
        <dbReference type="SAM" id="Phobius"/>
    </source>
</evidence>